<keyword evidence="6" id="KW-0521">NADP</keyword>
<evidence type="ECO:0000256" key="4">
    <source>
        <dbReference type="ARBA" id="ARBA00017099"/>
    </source>
</evidence>
<sequence length="287" mass="32001">MIKVLVTGARGQLGSAIKSISNSCEGAVGFTYCTSAELNITDIDSVMAMITTNSFDYCINCAAYTNVDKAEENSPQAYAINGLGAENLAIACKKANVTLIHISTDFVFSGKQSQPYLETDGTEPLGSYGKSKLRGEQDIQKQLDKHYIIRTSWLYSEFGANFMKSMLRLGSERAELSVVFDQIGTPTYAVDLAKFIIYLVQNDTAKYGIYHYSNEGVASWYDFAKAIFEEAEINVKLKPIRTKEYPLPAKRPSYSVMDKAKVKTSFNIEIPHWRDSLKEALKNYNSK</sequence>
<feature type="domain" description="RmlD-like substrate binding" evidence="7">
    <location>
        <begin position="3"/>
        <end position="284"/>
    </location>
</feature>
<comment type="function">
    <text evidence="6">Catalyzes the reduction of dTDP-6-deoxy-L-lyxo-4-hexulose to yield dTDP-L-rhamnose.</text>
</comment>
<comment type="similarity">
    <text evidence="2 6">Belongs to the dTDP-4-dehydrorhamnose reductase family.</text>
</comment>
<dbReference type="SUPFAM" id="SSF51735">
    <property type="entry name" value="NAD(P)-binding Rossmann-fold domains"/>
    <property type="match status" value="1"/>
</dbReference>
<dbReference type="PANTHER" id="PTHR10491">
    <property type="entry name" value="DTDP-4-DEHYDRORHAMNOSE REDUCTASE"/>
    <property type="match status" value="1"/>
</dbReference>
<evidence type="ECO:0000256" key="1">
    <source>
        <dbReference type="ARBA" id="ARBA00004781"/>
    </source>
</evidence>
<name>A0ABW3B4T1_9FLAO</name>
<dbReference type="EMBL" id="JBHTHY010000011">
    <property type="protein sequence ID" value="MFD0798337.1"/>
    <property type="molecule type" value="Genomic_DNA"/>
</dbReference>
<evidence type="ECO:0000256" key="2">
    <source>
        <dbReference type="ARBA" id="ARBA00010944"/>
    </source>
</evidence>
<keyword evidence="6 8" id="KW-0560">Oxidoreductase</keyword>
<accession>A0ABW3B4T1</accession>
<keyword evidence="9" id="KW-1185">Reference proteome</keyword>
<dbReference type="InterPro" id="IPR005913">
    <property type="entry name" value="dTDP_dehydrorham_reduct"/>
</dbReference>
<comment type="caution">
    <text evidence="8">The sequence shown here is derived from an EMBL/GenBank/DDBJ whole genome shotgun (WGS) entry which is preliminary data.</text>
</comment>
<comment type="catalytic activity">
    <reaction evidence="5">
        <text>dTDP-beta-L-rhamnose + NADP(+) = dTDP-4-dehydro-beta-L-rhamnose + NADPH + H(+)</text>
        <dbReference type="Rhea" id="RHEA:21796"/>
        <dbReference type="ChEBI" id="CHEBI:15378"/>
        <dbReference type="ChEBI" id="CHEBI:57510"/>
        <dbReference type="ChEBI" id="CHEBI:57783"/>
        <dbReference type="ChEBI" id="CHEBI:58349"/>
        <dbReference type="ChEBI" id="CHEBI:62830"/>
        <dbReference type="EC" id="1.1.1.133"/>
    </reaction>
</comment>
<protein>
    <recommendedName>
        <fullName evidence="4 6">dTDP-4-dehydrorhamnose reductase</fullName>
        <ecNumber evidence="3 6">1.1.1.133</ecNumber>
    </recommendedName>
</protein>
<evidence type="ECO:0000256" key="5">
    <source>
        <dbReference type="ARBA" id="ARBA00048200"/>
    </source>
</evidence>
<dbReference type="GO" id="GO:0008831">
    <property type="term" value="F:dTDP-4-dehydrorhamnose reductase activity"/>
    <property type="evidence" value="ECO:0007669"/>
    <property type="project" value="UniProtKB-EC"/>
</dbReference>
<reference evidence="9" key="1">
    <citation type="journal article" date="2019" name="Int. J. Syst. Evol. Microbiol.">
        <title>The Global Catalogue of Microorganisms (GCM) 10K type strain sequencing project: providing services to taxonomists for standard genome sequencing and annotation.</title>
        <authorList>
            <consortium name="The Broad Institute Genomics Platform"/>
            <consortium name="The Broad Institute Genome Sequencing Center for Infectious Disease"/>
            <person name="Wu L."/>
            <person name="Ma J."/>
        </authorList>
    </citation>
    <scope>NUCLEOTIDE SEQUENCE [LARGE SCALE GENOMIC DNA]</scope>
    <source>
        <strain evidence="9">CCUG 61948</strain>
    </source>
</reference>
<dbReference type="NCBIfam" id="TIGR01214">
    <property type="entry name" value="rmlD"/>
    <property type="match status" value="1"/>
</dbReference>
<dbReference type="Gene3D" id="3.90.25.10">
    <property type="entry name" value="UDP-galactose 4-epimerase, domain 1"/>
    <property type="match status" value="1"/>
</dbReference>
<evidence type="ECO:0000256" key="3">
    <source>
        <dbReference type="ARBA" id="ARBA00012929"/>
    </source>
</evidence>
<dbReference type="InterPro" id="IPR036291">
    <property type="entry name" value="NAD(P)-bd_dom_sf"/>
</dbReference>
<evidence type="ECO:0000313" key="9">
    <source>
        <dbReference type="Proteomes" id="UP001597012"/>
    </source>
</evidence>
<dbReference type="PANTHER" id="PTHR10491:SF4">
    <property type="entry name" value="METHIONINE ADENOSYLTRANSFERASE 2 SUBUNIT BETA"/>
    <property type="match status" value="1"/>
</dbReference>
<gene>
    <name evidence="8" type="primary">rfbD</name>
    <name evidence="8" type="ORF">ACFQZJ_12770</name>
</gene>
<organism evidence="8 9">
    <name type="scientific">Maribacter chungangensis</name>
    <dbReference type="NCBI Taxonomy" id="1069117"/>
    <lineage>
        <taxon>Bacteria</taxon>
        <taxon>Pseudomonadati</taxon>
        <taxon>Bacteroidota</taxon>
        <taxon>Flavobacteriia</taxon>
        <taxon>Flavobacteriales</taxon>
        <taxon>Flavobacteriaceae</taxon>
        <taxon>Maribacter</taxon>
    </lineage>
</organism>
<dbReference type="CDD" id="cd05254">
    <property type="entry name" value="dTDP_HR_like_SDR_e"/>
    <property type="match status" value="1"/>
</dbReference>
<dbReference type="Pfam" id="PF04321">
    <property type="entry name" value="RmlD_sub_bind"/>
    <property type="match status" value="1"/>
</dbReference>
<dbReference type="Proteomes" id="UP001597012">
    <property type="component" value="Unassembled WGS sequence"/>
</dbReference>
<evidence type="ECO:0000256" key="6">
    <source>
        <dbReference type="RuleBase" id="RU364082"/>
    </source>
</evidence>
<dbReference type="EC" id="1.1.1.133" evidence="3 6"/>
<proteinExistence type="inferred from homology"/>
<evidence type="ECO:0000313" key="8">
    <source>
        <dbReference type="EMBL" id="MFD0798337.1"/>
    </source>
</evidence>
<dbReference type="RefSeq" id="WP_379935043.1">
    <property type="nucleotide sequence ID" value="NZ_JBHTHY010000011.1"/>
</dbReference>
<evidence type="ECO:0000259" key="7">
    <source>
        <dbReference type="Pfam" id="PF04321"/>
    </source>
</evidence>
<dbReference type="InterPro" id="IPR029903">
    <property type="entry name" value="RmlD-like-bd"/>
</dbReference>
<dbReference type="Gene3D" id="3.40.50.720">
    <property type="entry name" value="NAD(P)-binding Rossmann-like Domain"/>
    <property type="match status" value="1"/>
</dbReference>
<comment type="pathway">
    <text evidence="1 6">Carbohydrate biosynthesis; dTDP-L-rhamnose biosynthesis.</text>
</comment>